<feature type="compositionally biased region" description="Basic and acidic residues" evidence="25">
    <location>
        <begin position="1525"/>
        <end position="1543"/>
    </location>
</feature>
<gene>
    <name evidence="29" type="ORF">RDB_LOCUS33835</name>
</gene>
<keyword evidence="16 26" id="KW-0472">Membrane</keyword>
<evidence type="ECO:0000313" key="29">
    <source>
        <dbReference type="EMBL" id="CAE6380618.1"/>
    </source>
</evidence>
<dbReference type="GO" id="GO:0005656">
    <property type="term" value="C:nuclear pre-replicative complex"/>
    <property type="evidence" value="ECO:0007669"/>
    <property type="project" value="UniProtKB-ARBA"/>
</dbReference>
<evidence type="ECO:0000256" key="14">
    <source>
        <dbReference type="ARBA" id="ARBA00022989"/>
    </source>
</evidence>
<keyword evidence="13 24" id="KW-0067">ATP-binding</keyword>
<dbReference type="GO" id="GO:0006271">
    <property type="term" value="P:DNA strand elongation involved in DNA replication"/>
    <property type="evidence" value="ECO:0007669"/>
    <property type="project" value="TreeGrafter"/>
</dbReference>
<dbReference type="PANTHER" id="PTHR11630:SF26">
    <property type="entry name" value="DNA REPLICATION LICENSING FACTOR MCM7"/>
    <property type="match status" value="1"/>
</dbReference>
<dbReference type="Pfam" id="PF00493">
    <property type="entry name" value="MCM"/>
    <property type="match status" value="1"/>
</dbReference>
<dbReference type="PRINTS" id="PR01663">
    <property type="entry name" value="MCMPROTEIN7"/>
</dbReference>
<feature type="domain" description="P/Homo B" evidence="28">
    <location>
        <begin position="1322"/>
        <end position="1470"/>
    </location>
</feature>
<dbReference type="PROSITE" id="PS00138">
    <property type="entry name" value="SUBTILASE_SER"/>
    <property type="match status" value="1"/>
</dbReference>
<dbReference type="InterPro" id="IPR023828">
    <property type="entry name" value="Peptidase_S8_Ser-AS"/>
</dbReference>
<dbReference type="GO" id="GO:0017116">
    <property type="term" value="F:single-stranded DNA helicase activity"/>
    <property type="evidence" value="ECO:0007669"/>
    <property type="project" value="TreeGrafter"/>
</dbReference>
<dbReference type="SUPFAM" id="SSF50249">
    <property type="entry name" value="Nucleic acid-binding proteins"/>
    <property type="match status" value="1"/>
</dbReference>
<comment type="caution">
    <text evidence="29">The sequence shown here is derived from an EMBL/GenBank/DDBJ whole genome shotgun (WGS) entry which is preliminary data.</text>
</comment>
<dbReference type="PANTHER" id="PTHR11630">
    <property type="entry name" value="DNA REPLICATION LICENSING FACTOR MCM FAMILY MEMBER"/>
    <property type="match status" value="1"/>
</dbReference>
<feature type="compositionally biased region" description="Low complexity" evidence="25">
    <location>
        <begin position="1494"/>
        <end position="1516"/>
    </location>
</feature>
<evidence type="ECO:0000259" key="27">
    <source>
        <dbReference type="PROSITE" id="PS50051"/>
    </source>
</evidence>
<evidence type="ECO:0000256" key="3">
    <source>
        <dbReference type="ARBA" id="ARBA00005325"/>
    </source>
</evidence>
<feature type="region of interest" description="Disordered" evidence="25">
    <location>
        <begin position="1651"/>
        <end position="1713"/>
    </location>
</feature>
<dbReference type="Gene3D" id="2.60.120.260">
    <property type="entry name" value="Galactose-binding domain-like"/>
    <property type="match status" value="1"/>
</dbReference>
<evidence type="ECO:0000256" key="11">
    <source>
        <dbReference type="ARBA" id="ARBA00022806"/>
    </source>
</evidence>
<keyword evidence="11" id="KW-0347">Helicase</keyword>
<evidence type="ECO:0000313" key="30">
    <source>
        <dbReference type="Proteomes" id="UP000663846"/>
    </source>
</evidence>
<evidence type="ECO:0000256" key="18">
    <source>
        <dbReference type="ARBA" id="ARBA00023180"/>
    </source>
</evidence>
<dbReference type="InterPro" id="IPR022398">
    <property type="entry name" value="Peptidase_S8_His-AS"/>
</dbReference>
<sequence>MALQVITRDIAYLEEKEKVKDFISKFEGTSEKDVTRGFDELDLNENENEGGAAPEGLLRMKYGKQLLRIANRQQNTLTIELEDILEYERTGSELVARIKGNARRYKQIFSEAVDELMPEPTRDISYLDDVLDTIMHQRAQINAENEEAGQVGFPPQLLRRYDLYFQPLSSDVALAVREVRGKHLGQLITIRGIVTRISEVKPLLLVNAYTCDKCGSEIFQDISQRQFTPLTDCPSDRCAKDGAGKGALHMQTRASRFSAFQEAKVQEMADQVPVGHIPRSMVVHLYGGRTREISPGDVVHIGGAFLPTPYTGYQAIRAGLLTDTYLEAHSIHQLRKQYDEMELTPEIQMDIERLKRDRNLYSKLAASIAPEIYGHEDVKKALLLLLIGGVTKSMGDGMKIRGDINVCLMGDPGVAKSQLLKYISKVAPRGVYTTGKGSSGVGLTAAVMRDPVTDEMVLEGGALVLADNGICCIDEFDKMEESDRTAIHEVMEQQTISISKAGITTTLNARTSILAAANPLYGRYNPKVSPVENINLPAALLSRFDVMFLILDKPSRDDDERLAQHVTHVHMHGRHPELDFTPVEPTLMRHFIAQARLRRPVVPAGVSEYIVQSYVRLRKEHKEQEEENKTHSYTSARTLLAVLRLSQALARVRFAETVDTEDVDEALRLMEASKESLDERSEEGGEGDRTVVSRIFRLMKGMASVSRPRTRRMGRGPGGERDMDMDEEENGEGEMMQVSMVDLRSRVLAKGFTETQLMDTIQQVRRSFFTLDPILIFRVRSTKVLTLLRALQTDNLFALWMQRKTEGVAMPQGLRCTLPKMFIGFVLLAIWFHVPLRFWIRWQSISPRQHSFPTMRTTGLVALALGLVASATPAKRAYSTHTYYVLHHDPSSLEDVFGVAKSLGAELVEQVGELENHWLLRAPKHNDRVMHKRGVIRGRGIRSLERQELRQRVKRTVPRADDFDSFEKVSDAMQIHDPSFNQQWHLLNTISRGNDLNVSGVWHEGITGKGVTACIVDDGLDYESEDLAPNFFAEGSYDYNDHEPLPKPKLSDDQHGTRCAGEVSAARNDLCGVGVAYDSKISGVRILSGPISDADEAASLNYAYQKNDIYSCSWGPPDDGRSMEAPGTLIEKAVVNGIQKGRGGKGSVFVFASGNGAGSDDQCNFDGYTNSIFSVTVAAVDAKGLHPYYSEACAANMIVAYSSGGGHNIVRDLPGFFLGTRLIQKQAQHTTDIGKRKCTSGHGGTSAAAPLAVGVFALALQARPELTWRDVQHLCVRTALQINPNDPDWEHTAVGRPYSYKYGYGSIDAWTYVEAAKTWDLVKPQAFLALPPTILDGADISRAFWGQMSGGRPIPQGGVTSEVEVTAQMLRDRNFEKLEHITVKVWITHGRRGDVEVELVSPKGIKSVLAGQRKYDQDEKGFPGWRFMTLKHWEEDPVGKWTIRVSDQNTGAHNGSFLGWDMTLFGSVIDPSKVDLWAVPDDPQDPNEAPPPATSTTTTTSSMTSSTTESTSTEATKTGTKQHPKPTDHLPDDHHEAEGEAHKPTFGNKTTSATPTPTVPVPVDEGYFAHMTDLLKSQTWLFAALGAVVVFIIGVGVYVYRRRRQRRHYAALGGDDVPMSQVGGTRELYDAFGELSDGDGSDADEEMALRPRDHDPVRYHDGFLDDEDDERERGERYVDVPEERTPSGTGARSPGEESGSGTSWEHASQTLTR</sequence>
<dbReference type="GO" id="GO:0012505">
    <property type="term" value="C:endomembrane system"/>
    <property type="evidence" value="ECO:0007669"/>
    <property type="project" value="UniProtKB-ARBA"/>
</dbReference>
<dbReference type="InterPro" id="IPR027417">
    <property type="entry name" value="P-loop_NTPase"/>
</dbReference>
<dbReference type="PROSITE" id="PS50051">
    <property type="entry name" value="MCM_2"/>
    <property type="match status" value="1"/>
</dbReference>
<dbReference type="Pfam" id="PF01483">
    <property type="entry name" value="P_proprotein"/>
    <property type="match status" value="1"/>
</dbReference>
<evidence type="ECO:0000256" key="9">
    <source>
        <dbReference type="ARBA" id="ARBA00022741"/>
    </source>
</evidence>
<dbReference type="CDD" id="cd17758">
    <property type="entry name" value="MCM7"/>
    <property type="match status" value="1"/>
</dbReference>
<dbReference type="Gene3D" id="3.40.50.200">
    <property type="entry name" value="Peptidase S8/S53 domain"/>
    <property type="match status" value="1"/>
</dbReference>
<dbReference type="Pfam" id="PF00082">
    <property type="entry name" value="Peptidase_S8"/>
    <property type="match status" value="1"/>
</dbReference>
<dbReference type="FunFam" id="2.60.120.260:FF:000026">
    <property type="entry name" value="proprotein convertase subtilisin/kexin type 7"/>
    <property type="match status" value="1"/>
</dbReference>
<feature type="region of interest" description="Disordered" evidence="25">
    <location>
        <begin position="1476"/>
        <end position="1560"/>
    </location>
</feature>
<dbReference type="GO" id="GO:0005524">
    <property type="term" value="F:ATP binding"/>
    <property type="evidence" value="ECO:0007669"/>
    <property type="project" value="UniProtKB-KW"/>
</dbReference>
<dbReference type="InterPro" id="IPR031327">
    <property type="entry name" value="MCM"/>
</dbReference>
<keyword evidence="8" id="KW-0732">Signal</keyword>
<evidence type="ECO:0000256" key="25">
    <source>
        <dbReference type="SAM" id="MobiDB-lite"/>
    </source>
</evidence>
<dbReference type="PROSITE" id="PS51892">
    <property type="entry name" value="SUBTILASE"/>
    <property type="match status" value="1"/>
</dbReference>
<keyword evidence="19" id="KW-0539">Nucleus</keyword>
<feature type="active site" description="Charge relay system" evidence="23">
    <location>
        <position position="1246"/>
    </location>
</feature>
<keyword evidence="9 24" id="KW-0547">Nucleotide-binding</keyword>
<dbReference type="GO" id="GO:0016020">
    <property type="term" value="C:membrane"/>
    <property type="evidence" value="ECO:0007669"/>
    <property type="project" value="UniProtKB-SubCell"/>
</dbReference>
<dbReference type="GO" id="GO:0004252">
    <property type="term" value="F:serine-type endopeptidase activity"/>
    <property type="evidence" value="ECO:0007669"/>
    <property type="project" value="UniProtKB-UniRule"/>
</dbReference>
<dbReference type="EC" id="3.6.4.12" evidence="4"/>
<keyword evidence="14 26" id="KW-1133">Transmembrane helix</keyword>
<dbReference type="PRINTS" id="PR01657">
    <property type="entry name" value="MCMFAMILY"/>
</dbReference>
<dbReference type="InterPro" id="IPR036852">
    <property type="entry name" value="Peptidase_S8/S53_dom_sf"/>
</dbReference>
<dbReference type="CDD" id="cd04059">
    <property type="entry name" value="Peptidases_S8_Protein_convertases_Kexins_Furin-like"/>
    <property type="match status" value="1"/>
</dbReference>
<feature type="domain" description="MCM C-terminal AAA(+) ATPase" evidence="27">
    <location>
        <begin position="360"/>
        <end position="566"/>
    </location>
</feature>
<dbReference type="GO" id="GO:0031261">
    <property type="term" value="C:DNA replication preinitiation complex"/>
    <property type="evidence" value="ECO:0007669"/>
    <property type="project" value="UniProtKB-ARBA"/>
</dbReference>
<feature type="transmembrane region" description="Helical" evidence="26">
    <location>
        <begin position="1580"/>
        <end position="1600"/>
    </location>
</feature>
<evidence type="ECO:0000256" key="1">
    <source>
        <dbReference type="ARBA" id="ARBA00004123"/>
    </source>
</evidence>
<evidence type="ECO:0000256" key="10">
    <source>
        <dbReference type="ARBA" id="ARBA00022801"/>
    </source>
</evidence>
<evidence type="ECO:0000259" key="28">
    <source>
        <dbReference type="PROSITE" id="PS51829"/>
    </source>
</evidence>
<evidence type="ECO:0000256" key="26">
    <source>
        <dbReference type="SAM" id="Phobius"/>
    </source>
</evidence>
<dbReference type="Pfam" id="PF14551">
    <property type="entry name" value="MCM_N"/>
    <property type="match status" value="1"/>
</dbReference>
<evidence type="ECO:0000256" key="16">
    <source>
        <dbReference type="ARBA" id="ARBA00023136"/>
    </source>
</evidence>
<keyword evidence="5 23" id="KW-0645">Protease</keyword>
<protein>
    <recommendedName>
        <fullName evidence="4">DNA helicase</fullName>
        <ecNumber evidence="4">3.6.4.12</ecNumber>
    </recommendedName>
    <alternativeName>
        <fullName evidence="22">Minichromosome maintenance protein 7</fullName>
    </alternativeName>
</protein>
<evidence type="ECO:0000256" key="12">
    <source>
        <dbReference type="ARBA" id="ARBA00022825"/>
    </source>
</evidence>
<dbReference type="Proteomes" id="UP000663846">
    <property type="component" value="Unassembled WGS sequence"/>
</dbReference>
<keyword evidence="10 23" id="KW-0378">Hydrolase</keyword>
<keyword evidence="7" id="KW-0235">DNA replication</keyword>
<dbReference type="InterPro" id="IPR000209">
    <property type="entry name" value="Peptidase_S8/S53_dom"/>
</dbReference>
<accession>A0A8H2WHF3</accession>
<evidence type="ECO:0000256" key="22">
    <source>
        <dbReference type="ARBA" id="ARBA00078179"/>
    </source>
</evidence>
<dbReference type="FunFam" id="2.20.28.10:FF:000004">
    <property type="entry name" value="DNA replication licensing factor MCM7"/>
    <property type="match status" value="1"/>
</dbReference>
<dbReference type="InterPro" id="IPR018525">
    <property type="entry name" value="MCM_CS"/>
</dbReference>
<proteinExistence type="inferred from homology"/>
<dbReference type="InterPro" id="IPR001208">
    <property type="entry name" value="MCM_dom"/>
</dbReference>
<dbReference type="PROSITE" id="PS00847">
    <property type="entry name" value="MCM_1"/>
    <property type="match status" value="1"/>
</dbReference>
<dbReference type="InterPro" id="IPR008979">
    <property type="entry name" value="Galactose-bd-like_sf"/>
</dbReference>
<dbReference type="InterPro" id="IPR012340">
    <property type="entry name" value="NA-bd_OB-fold"/>
</dbReference>
<dbReference type="GO" id="GO:0097373">
    <property type="term" value="C:MCM core complex"/>
    <property type="evidence" value="ECO:0007669"/>
    <property type="project" value="UniProtKB-ARBA"/>
</dbReference>
<keyword evidence="17" id="KW-0865">Zymogen</keyword>
<comment type="similarity">
    <text evidence="24">Belongs to the MCM family.</text>
</comment>
<dbReference type="Gene3D" id="3.30.1640.10">
    <property type="entry name" value="mini-chromosome maintenance (MCM) complex, chain A, domain 1"/>
    <property type="match status" value="1"/>
</dbReference>
<dbReference type="GO" id="GO:0003697">
    <property type="term" value="F:single-stranded DNA binding"/>
    <property type="evidence" value="ECO:0007669"/>
    <property type="project" value="TreeGrafter"/>
</dbReference>
<keyword evidence="20" id="KW-0131">Cell cycle</keyword>
<evidence type="ECO:0000256" key="8">
    <source>
        <dbReference type="ARBA" id="ARBA00022729"/>
    </source>
</evidence>
<evidence type="ECO:0000256" key="7">
    <source>
        <dbReference type="ARBA" id="ARBA00022705"/>
    </source>
</evidence>
<dbReference type="PROSITE" id="PS00137">
    <property type="entry name" value="SUBTILASE_HIS"/>
    <property type="match status" value="1"/>
</dbReference>
<evidence type="ECO:0000256" key="20">
    <source>
        <dbReference type="ARBA" id="ARBA00023306"/>
    </source>
</evidence>
<dbReference type="SUPFAM" id="SSF52540">
    <property type="entry name" value="P-loop containing nucleoside triphosphate hydrolases"/>
    <property type="match status" value="1"/>
</dbReference>
<feature type="active site" description="Charge relay system" evidence="23">
    <location>
        <position position="1017"/>
    </location>
</feature>
<comment type="subcellular location">
    <subcellularLocation>
        <location evidence="2">Membrane</location>
    </subcellularLocation>
    <subcellularLocation>
        <location evidence="1">Nucleus</location>
    </subcellularLocation>
</comment>
<dbReference type="FunFam" id="3.40.50.300:FF:000288">
    <property type="entry name" value="DNA replication licensing factor MCM7"/>
    <property type="match status" value="1"/>
</dbReference>
<dbReference type="InterPro" id="IPR034182">
    <property type="entry name" value="Kexin/furin"/>
</dbReference>
<dbReference type="SUPFAM" id="SSF52743">
    <property type="entry name" value="Subtilisin-like"/>
    <property type="match status" value="1"/>
</dbReference>
<dbReference type="GO" id="GO:0007323">
    <property type="term" value="P:peptide pheromone maturation"/>
    <property type="evidence" value="ECO:0007669"/>
    <property type="project" value="UniProtKB-ARBA"/>
</dbReference>
<feature type="active site" description="Charge relay system" evidence="23">
    <location>
        <position position="1055"/>
    </location>
</feature>
<evidence type="ECO:0000256" key="2">
    <source>
        <dbReference type="ARBA" id="ARBA00004370"/>
    </source>
</evidence>
<evidence type="ECO:0000256" key="13">
    <source>
        <dbReference type="ARBA" id="ARBA00022840"/>
    </source>
</evidence>
<dbReference type="InterPro" id="IPR002884">
    <property type="entry name" value="P_dom"/>
</dbReference>
<evidence type="ECO:0000256" key="6">
    <source>
        <dbReference type="ARBA" id="ARBA00022692"/>
    </source>
</evidence>
<dbReference type="Gene3D" id="2.40.50.140">
    <property type="entry name" value="Nucleic acid-binding proteins"/>
    <property type="match status" value="1"/>
</dbReference>
<comment type="catalytic activity">
    <reaction evidence="21">
        <text>ATP + H2O = ADP + phosphate + H(+)</text>
        <dbReference type="Rhea" id="RHEA:13065"/>
        <dbReference type="ChEBI" id="CHEBI:15377"/>
        <dbReference type="ChEBI" id="CHEBI:15378"/>
        <dbReference type="ChEBI" id="CHEBI:30616"/>
        <dbReference type="ChEBI" id="CHEBI:43474"/>
        <dbReference type="ChEBI" id="CHEBI:456216"/>
        <dbReference type="EC" id="3.6.4.12"/>
    </reaction>
    <physiologicalReaction direction="left-to-right" evidence="21">
        <dbReference type="Rhea" id="RHEA:13066"/>
    </physiologicalReaction>
</comment>
<dbReference type="Pfam" id="PF24901">
    <property type="entry name" value="WHD_MCM7"/>
    <property type="match status" value="1"/>
</dbReference>
<dbReference type="SMART" id="SM00382">
    <property type="entry name" value="AAA"/>
    <property type="match status" value="1"/>
</dbReference>
<dbReference type="Gene3D" id="3.40.50.300">
    <property type="entry name" value="P-loop containing nucleotide triphosphate hydrolases"/>
    <property type="match status" value="1"/>
</dbReference>
<feature type="compositionally biased region" description="Polar residues" evidence="25">
    <location>
        <begin position="1699"/>
        <end position="1713"/>
    </location>
</feature>
<dbReference type="InterPro" id="IPR027925">
    <property type="entry name" value="MCM_N"/>
</dbReference>
<keyword evidence="12 23" id="KW-0720">Serine protease</keyword>
<evidence type="ECO:0000256" key="23">
    <source>
        <dbReference type="PROSITE-ProRule" id="PRU01240"/>
    </source>
</evidence>
<evidence type="ECO:0000256" key="24">
    <source>
        <dbReference type="RuleBase" id="RU004070"/>
    </source>
</evidence>
<dbReference type="GO" id="GO:0006270">
    <property type="term" value="P:DNA replication initiation"/>
    <property type="evidence" value="ECO:0007669"/>
    <property type="project" value="InterPro"/>
</dbReference>
<dbReference type="InterPro" id="IPR008050">
    <property type="entry name" value="MCM7"/>
</dbReference>
<keyword evidence="15 24" id="KW-0238">DNA-binding</keyword>
<comment type="similarity">
    <text evidence="3">Belongs to the peptidase S8 family. Furin subfamily.</text>
</comment>
<name>A0A8H2WHF3_9AGAM</name>
<dbReference type="InterPro" id="IPR041562">
    <property type="entry name" value="MCM_lid"/>
</dbReference>
<dbReference type="SMART" id="SM00350">
    <property type="entry name" value="MCM"/>
    <property type="match status" value="1"/>
</dbReference>
<dbReference type="PROSITE" id="PS51829">
    <property type="entry name" value="P_HOMO_B"/>
    <property type="match status" value="1"/>
</dbReference>
<evidence type="ECO:0000256" key="5">
    <source>
        <dbReference type="ARBA" id="ARBA00022670"/>
    </source>
</evidence>
<dbReference type="GO" id="GO:0005737">
    <property type="term" value="C:cytoplasm"/>
    <property type="evidence" value="ECO:0007669"/>
    <property type="project" value="UniProtKB-ARBA"/>
</dbReference>
<evidence type="ECO:0000256" key="19">
    <source>
        <dbReference type="ARBA" id="ARBA00023242"/>
    </source>
</evidence>
<evidence type="ECO:0000256" key="21">
    <source>
        <dbReference type="ARBA" id="ARBA00048432"/>
    </source>
</evidence>
<dbReference type="Gene3D" id="2.20.28.10">
    <property type="match status" value="1"/>
</dbReference>
<keyword evidence="18" id="KW-0325">Glycoprotein</keyword>
<feature type="compositionally biased region" description="Basic and acidic residues" evidence="25">
    <location>
        <begin position="1671"/>
        <end position="1685"/>
    </location>
</feature>
<dbReference type="InterPro" id="IPR003593">
    <property type="entry name" value="AAA+_ATPase"/>
</dbReference>
<dbReference type="SUPFAM" id="SSF49785">
    <property type="entry name" value="Galactose-binding domain-like"/>
    <property type="match status" value="1"/>
</dbReference>
<evidence type="ECO:0000256" key="4">
    <source>
        <dbReference type="ARBA" id="ARBA00012551"/>
    </source>
</evidence>
<dbReference type="GO" id="GO:0043596">
    <property type="term" value="C:nuclear replication fork"/>
    <property type="evidence" value="ECO:0007669"/>
    <property type="project" value="UniProtKB-ARBA"/>
</dbReference>
<keyword evidence="6 26" id="KW-0812">Transmembrane</keyword>
<organism evidence="29 30">
    <name type="scientific">Rhizoctonia solani</name>
    <dbReference type="NCBI Taxonomy" id="456999"/>
    <lineage>
        <taxon>Eukaryota</taxon>
        <taxon>Fungi</taxon>
        <taxon>Dikarya</taxon>
        <taxon>Basidiomycota</taxon>
        <taxon>Agaricomycotina</taxon>
        <taxon>Agaricomycetes</taxon>
        <taxon>Cantharellales</taxon>
        <taxon>Ceratobasidiaceae</taxon>
        <taxon>Rhizoctonia</taxon>
    </lineage>
</organism>
<dbReference type="InterPro" id="IPR033762">
    <property type="entry name" value="MCM_OB"/>
</dbReference>
<dbReference type="FunFam" id="3.40.50.200:FF:000005">
    <property type="entry name" value="Proprotein convertase subtilisin/kexin type 7"/>
    <property type="match status" value="1"/>
</dbReference>
<dbReference type="GO" id="GO:0006279">
    <property type="term" value="P:premeiotic DNA replication"/>
    <property type="evidence" value="ECO:0007669"/>
    <property type="project" value="UniProtKB-ARBA"/>
</dbReference>
<evidence type="ECO:0000256" key="17">
    <source>
        <dbReference type="ARBA" id="ARBA00023145"/>
    </source>
</evidence>
<evidence type="ECO:0000256" key="15">
    <source>
        <dbReference type="ARBA" id="ARBA00023125"/>
    </source>
</evidence>
<reference evidence="29" key="1">
    <citation type="submission" date="2021-01" db="EMBL/GenBank/DDBJ databases">
        <authorList>
            <person name="Kaushik A."/>
        </authorList>
    </citation>
    <scope>NUCLEOTIDE SEQUENCE</scope>
    <source>
        <strain evidence="29">AG1-1C</strain>
    </source>
</reference>
<dbReference type="EMBL" id="CAJMWS010000211">
    <property type="protein sequence ID" value="CAE6380618.1"/>
    <property type="molecule type" value="Genomic_DNA"/>
</dbReference>
<feature type="compositionally biased region" description="Basic and acidic residues" evidence="25">
    <location>
        <begin position="1651"/>
        <end position="1663"/>
    </location>
</feature>
<dbReference type="GO" id="GO:0006508">
    <property type="term" value="P:proteolysis"/>
    <property type="evidence" value="ECO:0007669"/>
    <property type="project" value="UniProtKB-KW"/>
</dbReference>
<dbReference type="Pfam" id="PF17207">
    <property type="entry name" value="MCM_OB"/>
    <property type="match status" value="1"/>
</dbReference>
<dbReference type="GO" id="GO:0042555">
    <property type="term" value="C:MCM complex"/>
    <property type="evidence" value="ECO:0007669"/>
    <property type="project" value="InterPro"/>
</dbReference>
<dbReference type="GO" id="GO:0000727">
    <property type="term" value="P:double-strand break repair via break-induced replication"/>
    <property type="evidence" value="ECO:0007669"/>
    <property type="project" value="TreeGrafter"/>
</dbReference>
<dbReference type="Pfam" id="PF17855">
    <property type="entry name" value="MCM_lid"/>
    <property type="match status" value="1"/>
</dbReference>